<dbReference type="RefSeq" id="WP_075830090.1">
    <property type="nucleotide sequence ID" value="NZ_MSTI01000007.1"/>
</dbReference>
<reference evidence="1 2" key="1">
    <citation type="submission" date="2017-01" db="EMBL/GenBank/DDBJ databases">
        <title>Genome Analysis of Deinococcus marmoris KOPRI26562.</title>
        <authorList>
            <person name="Kim J.H."/>
            <person name="Oh H.-M."/>
        </authorList>
    </citation>
    <scope>NUCLEOTIDE SEQUENCE [LARGE SCALE GENOMIC DNA]</scope>
    <source>
        <strain evidence="1 2">KOPRI26562</strain>
    </source>
</reference>
<dbReference type="Proteomes" id="UP000186607">
    <property type="component" value="Unassembled WGS sequence"/>
</dbReference>
<dbReference type="STRING" id="249408.BOO71_0000427"/>
<dbReference type="EMBL" id="MSTI01000007">
    <property type="protein sequence ID" value="OLV20133.1"/>
    <property type="molecule type" value="Genomic_DNA"/>
</dbReference>
<keyword evidence="2" id="KW-1185">Reference proteome</keyword>
<evidence type="ECO:0000313" key="2">
    <source>
        <dbReference type="Proteomes" id="UP000186607"/>
    </source>
</evidence>
<accession>A0A1U7P4N4</accession>
<comment type="caution">
    <text evidence="1">The sequence shown here is derived from an EMBL/GenBank/DDBJ whole genome shotgun (WGS) entry which is preliminary data.</text>
</comment>
<evidence type="ECO:0008006" key="3">
    <source>
        <dbReference type="Google" id="ProtNLM"/>
    </source>
</evidence>
<organism evidence="1 2">
    <name type="scientific">Deinococcus marmoris</name>
    <dbReference type="NCBI Taxonomy" id="249408"/>
    <lineage>
        <taxon>Bacteria</taxon>
        <taxon>Thermotogati</taxon>
        <taxon>Deinococcota</taxon>
        <taxon>Deinococci</taxon>
        <taxon>Deinococcales</taxon>
        <taxon>Deinococcaceae</taxon>
        <taxon>Deinococcus</taxon>
    </lineage>
</organism>
<protein>
    <recommendedName>
        <fullName evidence="3">Helix-turn-helix domain-containing protein</fullName>
    </recommendedName>
</protein>
<name>A0A1U7P4N4_9DEIO</name>
<proteinExistence type="predicted"/>
<gene>
    <name evidence="1" type="ORF">BOO71_0000427</name>
</gene>
<evidence type="ECO:0000313" key="1">
    <source>
        <dbReference type="EMBL" id="OLV20133.1"/>
    </source>
</evidence>
<sequence>MGGIDPCKTKSGERRKVPYYDVYGTSDAAAFANVPKSTVYRAIRLGQLTPLPDKYGPATIAHAELVRWMDTRDFPVPQNKQPDPPKPKQVLMPLTPVKAARLMDVDVKTIMAAIDGHALEATGPDRRSLKIAHAALDTWDRNGRPMWVRQPEPVAYGVRLLVGGLVADNELSAKAVADAAERMGLPRTITHSMIRGDLAHASVTALTCLAGVLDQMLGRTLGLEELIEVWRPEGRP</sequence>
<dbReference type="AlphaFoldDB" id="A0A1U7P4N4"/>